<evidence type="ECO:0000256" key="2">
    <source>
        <dbReference type="ARBA" id="ARBA00004370"/>
    </source>
</evidence>
<evidence type="ECO:0000256" key="1">
    <source>
        <dbReference type="ARBA" id="ARBA00000085"/>
    </source>
</evidence>
<dbReference type="InterPro" id="IPR036890">
    <property type="entry name" value="HATPase_C_sf"/>
</dbReference>
<organism evidence="12 13">
    <name type="scientific">Marinihelvus fidelis</name>
    <dbReference type="NCBI Taxonomy" id="2613842"/>
    <lineage>
        <taxon>Bacteria</taxon>
        <taxon>Pseudomonadati</taxon>
        <taxon>Pseudomonadota</taxon>
        <taxon>Gammaproteobacteria</taxon>
        <taxon>Chromatiales</taxon>
        <taxon>Wenzhouxiangellaceae</taxon>
        <taxon>Marinihelvus</taxon>
    </lineage>
</organism>
<keyword evidence="5" id="KW-0808">Transferase</keyword>
<dbReference type="SMART" id="SM00387">
    <property type="entry name" value="HATPase_c"/>
    <property type="match status" value="1"/>
</dbReference>
<evidence type="ECO:0000259" key="11">
    <source>
        <dbReference type="PROSITE" id="PS50109"/>
    </source>
</evidence>
<feature type="domain" description="Histidine kinase" evidence="11">
    <location>
        <begin position="218"/>
        <end position="423"/>
    </location>
</feature>
<evidence type="ECO:0000313" key="12">
    <source>
        <dbReference type="EMBL" id="KAA9134200.1"/>
    </source>
</evidence>
<keyword evidence="7 12" id="KW-0418">Kinase</keyword>
<keyword evidence="9 10" id="KW-0472">Membrane</keyword>
<name>A0A5N0TGL7_9GAMM</name>
<dbReference type="Pfam" id="PF00512">
    <property type="entry name" value="HisKA"/>
    <property type="match status" value="1"/>
</dbReference>
<dbReference type="PROSITE" id="PS50109">
    <property type="entry name" value="HIS_KIN"/>
    <property type="match status" value="1"/>
</dbReference>
<protein>
    <recommendedName>
        <fullName evidence="3">histidine kinase</fullName>
        <ecNumber evidence="3">2.7.13.3</ecNumber>
    </recommendedName>
</protein>
<dbReference type="Gene3D" id="1.10.287.130">
    <property type="match status" value="1"/>
</dbReference>
<dbReference type="InterPro" id="IPR005467">
    <property type="entry name" value="His_kinase_dom"/>
</dbReference>
<proteinExistence type="predicted"/>
<evidence type="ECO:0000313" key="13">
    <source>
        <dbReference type="Proteomes" id="UP000325372"/>
    </source>
</evidence>
<dbReference type="Gene3D" id="3.30.565.10">
    <property type="entry name" value="Histidine kinase-like ATPase, C-terminal domain"/>
    <property type="match status" value="1"/>
</dbReference>
<comment type="subcellular location">
    <subcellularLocation>
        <location evidence="2">Membrane</location>
    </subcellularLocation>
</comment>
<gene>
    <name evidence="12" type="ORF">F3N42_01255</name>
</gene>
<dbReference type="GO" id="GO:0005886">
    <property type="term" value="C:plasma membrane"/>
    <property type="evidence" value="ECO:0007669"/>
    <property type="project" value="TreeGrafter"/>
</dbReference>
<dbReference type="PANTHER" id="PTHR45436:SF16">
    <property type="entry name" value="HISTIDINE KINASE"/>
    <property type="match status" value="1"/>
</dbReference>
<dbReference type="PRINTS" id="PR00344">
    <property type="entry name" value="BCTRLSENSOR"/>
</dbReference>
<keyword evidence="13" id="KW-1185">Reference proteome</keyword>
<keyword evidence="6 10" id="KW-0812">Transmembrane</keyword>
<dbReference type="CDD" id="cd00082">
    <property type="entry name" value="HisKA"/>
    <property type="match status" value="1"/>
</dbReference>
<dbReference type="EC" id="2.7.13.3" evidence="3"/>
<dbReference type="Proteomes" id="UP000325372">
    <property type="component" value="Unassembled WGS sequence"/>
</dbReference>
<evidence type="ECO:0000256" key="7">
    <source>
        <dbReference type="ARBA" id="ARBA00022777"/>
    </source>
</evidence>
<sequence>MTSNRGLNRRLGRSLLLQALYITLAVVVGIFVAARLVEDVLIETALEGEASYFWERYDANPAAELPDTRNMTAYLDGPATLPAHLRTLEPGLHDMSVPRDLLVLVEDRDGHRLYLEFEVGQVDQLVMLFGLVPLTLALLVIYLSTWGAYRVSRRAVSPIVSLAHRVEQLDPGEWQPGHFELASDDTEDAEISVLRQALQDLVRRVTEFTARERRFTRDASHELRTPLTVIRMAADRLLKTLPEDSRDREHAQRIKGNADDMLRLTDTFLLLARNADQGLDREWVSVNEITTAELERLRIVHPDKPIASRLLEQGQLSVLAPAKVVEAVIGNLVRNAFAYTDEGEVEITIADGQVIVQDTGIGMDAEELQRIFDAFYSRGRQRGGFGVGLTIVKRLVERFEWSVDYDSTPGKGTTVTLRFPDARFEASD</sequence>
<dbReference type="EMBL" id="VYXP01000001">
    <property type="protein sequence ID" value="KAA9134200.1"/>
    <property type="molecule type" value="Genomic_DNA"/>
</dbReference>
<dbReference type="RefSeq" id="WP_150862563.1">
    <property type="nucleotide sequence ID" value="NZ_VYXP01000001.1"/>
</dbReference>
<dbReference type="InterPro" id="IPR003661">
    <property type="entry name" value="HisK_dim/P_dom"/>
</dbReference>
<dbReference type="InterPro" id="IPR050428">
    <property type="entry name" value="TCS_sensor_his_kinase"/>
</dbReference>
<evidence type="ECO:0000256" key="8">
    <source>
        <dbReference type="ARBA" id="ARBA00022989"/>
    </source>
</evidence>
<dbReference type="PANTHER" id="PTHR45436">
    <property type="entry name" value="SENSOR HISTIDINE KINASE YKOH"/>
    <property type="match status" value="1"/>
</dbReference>
<dbReference type="GO" id="GO:0000155">
    <property type="term" value="F:phosphorelay sensor kinase activity"/>
    <property type="evidence" value="ECO:0007669"/>
    <property type="project" value="InterPro"/>
</dbReference>
<evidence type="ECO:0000256" key="9">
    <source>
        <dbReference type="ARBA" id="ARBA00023136"/>
    </source>
</evidence>
<dbReference type="AlphaFoldDB" id="A0A5N0TGL7"/>
<comment type="caution">
    <text evidence="12">The sequence shown here is derived from an EMBL/GenBank/DDBJ whole genome shotgun (WGS) entry which is preliminary data.</text>
</comment>
<evidence type="ECO:0000256" key="6">
    <source>
        <dbReference type="ARBA" id="ARBA00022692"/>
    </source>
</evidence>
<dbReference type="Pfam" id="PF02518">
    <property type="entry name" value="HATPase_c"/>
    <property type="match status" value="1"/>
</dbReference>
<feature type="transmembrane region" description="Helical" evidence="10">
    <location>
        <begin position="125"/>
        <end position="144"/>
    </location>
</feature>
<comment type="catalytic activity">
    <reaction evidence="1">
        <text>ATP + protein L-histidine = ADP + protein N-phospho-L-histidine.</text>
        <dbReference type="EC" id="2.7.13.3"/>
    </reaction>
</comment>
<evidence type="ECO:0000256" key="3">
    <source>
        <dbReference type="ARBA" id="ARBA00012438"/>
    </source>
</evidence>
<dbReference type="SUPFAM" id="SSF55874">
    <property type="entry name" value="ATPase domain of HSP90 chaperone/DNA topoisomerase II/histidine kinase"/>
    <property type="match status" value="1"/>
</dbReference>
<evidence type="ECO:0000256" key="5">
    <source>
        <dbReference type="ARBA" id="ARBA00022679"/>
    </source>
</evidence>
<feature type="transmembrane region" description="Helical" evidence="10">
    <location>
        <begin position="15"/>
        <end position="37"/>
    </location>
</feature>
<evidence type="ECO:0000256" key="10">
    <source>
        <dbReference type="SAM" id="Phobius"/>
    </source>
</evidence>
<dbReference type="SUPFAM" id="SSF47384">
    <property type="entry name" value="Homodimeric domain of signal transducing histidine kinase"/>
    <property type="match status" value="1"/>
</dbReference>
<dbReference type="InterPro" id="IPR003594">
    <property type="entry name" value="HATPase_dom"/>
</dbReference>
<accession>A0A5N0TGL7</accession>
<dbReference type="InterPro" id="IPR004358">
    <property type="entry name" value="Sig_transdc_His_kin-like_C"/>
</dbReference>
<dbReference type="SMART" id="SM00388">
    <property type="entry name" value="HisKA"/>
    <property type="match status" value="1"/>
</dbReference>
<keyword evidence="8 10" id="KW-1133">Transmembrane helix</keyword>
<keyword evidence="4" id="KW-0597">Phosphoprotein</keyword>
<reference evidence="12 13" key="1">
    <citation type="submission" date="2019-09" db="EMBL/GenBank/DDBJ databases">
        <title>Wenzhouxiangella sp. Genome sequencing and assembly.</title>
        <authorList>
            <person name="Zhang R."/>
        </authorList>
    </citation>
    <scope>NUCLEOTIDE SEQUENCE [LARGE SCALE GENOMIC DNA]</scope>
    <source>
        <strain evidence="12 13">W260</strain>
    </source>
</reference>
<evidence type="ECO:0000256" key="4">
    <source>
        <dbReference type="ARBA" id="ARBA00022553"/>
    </source>
</evidence>
<dbReference type="InterPro" id="IPR036097">
    <property type="entry name" value="HisK_dim/P_sf"/>
</dbReference>